<organism evidence="1 3">
    <name type="scientific">Capnocytophaga catalasegens</name>
    <dbReference type="NCBI Taxonomy" id="1004260"/>
    <lineage>
        <taxon>Bacteria</taxon>
        <taxon>Pseudomonadati</taxon>
        <taxon>Bacteroidota</taxon>
        <taxon>Flavobacteriia</taxon>
        <taxon>Flavobacteriales</taxon>
        <taxon>Flavobacteriaceae</taxon>
        <taxon>Capnocytophaga</taxon>
    </lineage>
</organism>
<accession>A0AAV5ASE3</accession>
<dbReference type="EMBL" id="BQKB01000013">
    <property type="protein sequence ID" value="GJM52584.1"/>
    <property type="molecule type" value="Genomic_DNA"/>
</dbReference>
<reference evidence="1 4" key="1">
    <citation type="submission" date="2021-11" db="EMBL/GenBank/DDBJ databases">
        <title>Draft genome sequence of Capnocytophaga sp. strain KC07075 isolated from cat oral cavity.</title>
        <authorList>
            <person name="Suzuki M."/>
            <person name="Imaoka K."/>
            <person name="Kimura M."/>
            <person name="Morikawa S."/>
            <person name="Maeda K."/>
        </authorList>
    </citation>
    <scope>NUCLEOTIDE SEQUENCE</scope>
    <source>
        <strain evidence="1">KC07075</strain>
        <strain evidence="2 4">KC07079</strain>
    </source>
</reference>
<protein>
    <submittedName>
        <fullName evidence="1">Uncharacterized protein</fullName>
    </submittedName>
</protein>
<proteinExistence type="predicted"/>
<evidence type="ECO:0000313" key="4">
    <source>
        <dbReference type="Proteomes" id="UP001208692"/>
    </source>
</evidence>
<keyword evidence="4" id="KW-1185">Reference proteome</keyword>
<dbReference type="Proteomes" id="UP001208692">
    <property type="component" value="Unassembled WGS sequence"/>
</dbReference>
<sequence>MKTKEKELFEKSTGEKLVKILDTNVFGNTKENEIYFIFFVTDFEVFNEIHQNLINGYVLNINSIEDNLYSCRLSYYLTEEFEKTLSEIYLEEIKFG</sequence>
<dbReference type="RefSeq" id="WP_264846029.1">
    <property type="nucleotide sequence ID" value="NZ_BPMA01000016.1"/>
</dbReference>
<name>A0AAV5ASE3_9FLAO</name>
<evidence type="ECO:0000313" key="3">
    <source>
        <dbReference type="Proteomes" id="UP001207736"/>
    </source>
</evidence>
<gene>
    <name evidence="1" type="ORF">RCZ15_04090</name>
    <name evidence="2" type="ORF">RCZ16_09010</name>
</gene>
<comment type="caution">
    <text evidence="1">The sequence shown here is derived from an EMBL/GenBank/DDBJ whole genome shotgun (WGS) entry which is preliminary data.</text>
</comment>
<dbReference type="AlphaFoldDB" id="A0AAV5ASE3"/>
<evidence type="ECO:0000313" key="2">
    <source>
        <dbReference type="EMBL" id="GJM52584.1"/>
    </source>
</evidence>
<dbReference type="EMBL" id="BQKA01000006">
    <property type="protein sequence ID" value="GJM49434.1"/>
    <property type="molecule type" value="Genomic_DNA"/>
</dbReference>
<dbReference type="Proteomes" id="UP001207736">
    <property type="component" value="Unassembled WGS sequence"/>
</dbReference>
<evidence type="ECO:0000313" key="1">
    <source>
        <dbReference type="EMBL" id="GJM49434.1"/>
    </source>
</evidence>